<evidence type="ECO:0000256" key="3">
    <source>
        <dbReference type="ARBA" id="ARBA00022827"/>
    </source>
</evidence>
<dbReference type="InterPro" id="IPR036188">
    <property type="entry name" value="FAD/NAD-bd_sf"/>
</dbReference>
<dbReference type="PANTHER" id="PTHR46091:SF3">
    <property type="entry name" value="AMINE OXIDASE DOMAIN-CONTAINING PROTEIN"/>
    <property type="match status" value="1"/>
</dbReference>
<dbReference type="InterPro" id="IPR052206">
    <property type="entry name" value="Retinol_saturase"/>
</dbReference>
<evidence type="ECO:0000256" key="4">
    <source>
        <dbReference type="ARBA" id="ARBA00022857"/>
    </source>
</evidence>
<keyword evidence="4" id="KW-0521">NADP</keyword>
<dbReference type="KEGG" id="tpx:Turpa_2590"/>
<gene>
    <name evidence="6" type="ordered locus">Turpa_2590</name>
</gene>
<sequence length="550" mass="61823">MAEPQRASEPAQDHYDSIFIGSGIGTLLAASLLARYRGERVLILEKHFTAGGFTHTFKRKNKFMWDVGIHYIGDLEEGSMLRKLFDLMSGGLLKWQKMPPLFEKFVYPDQTFRVYDDIKRYEADLAELFPAEAANIRQYFEDIRKVNAWFGRHISIRGRAAFTENYEQQFAEKEGYNPRLSTKAYLDHRFSDEKLKAIVVSQWGNYGLPPAQSSFMIHAAVVQHYFGGGYYPLGGSHAIFDCVEPIVESAGGKTLTSHAVQEIIIENGKAVGVRVQALREAGEPIKTFYAKKIISDAGAYNTYIRLLSHEEIPFREKLQKFYQTHPVVSNVTLYLGLKGDPRHLGFGGENHWIYRSYDHDANFNSSASWIQQGEAAGAYLSFPSLKNAEAKSHTAEIIAFTDYSFFERWREQPWKKRDEEYKKLKEQISDSLVAFVDSHYPGFADMIEFRELSTPITTEHFASHPRGSIYGVACVPERFVSTEAPWCNPVSPFENLYLTGADVSSPGVAGAMMGAVAALTQMPGGFKLLDLMRMDAPKSAPAKDGVGGAD</sequence>
<keyword evidence="7" id="KW-1185">Reference proteome</keyword>
<organism evidence="6 7">
    <name type="scientific">Turneriella parva (strain ATCC BAA-1111 / DSM 21527 / NCTC 11395 / H)</name>
    <name type="common">Leptospira parva</name>
    <dbReference type="NCBI Taxonomy" id="869212"/>
    <lineage>
        <taxon>Bacteria</taxon>
        <taxon>Pseudomonadati</taxon>
        <taxon>Spirochaetota</taxon>
        <taxon>Spirochaetia</taxon>
        <taxon>Leptospirales</taxon>
        <taxon>Leptospiraceae</taxon>
        <taxon>Turneriella</taxon>
    </lineage>
</organism>
<dbReference type="RefSeq" id="WP_014803735.1">
    <property type="nucleotide sequence ID" value="NC_018020.1"/>
</dbReference>
<keyword evidence="3" id="KW-0274">FAD</keyword>
<evidence type="ECO:0000313" key="7">
    <source>
        <dbReference type="Proteomes" id="UP000006048"/>
    </source>
</evidence>
<dbReference type="STRING" id="869212.Turpa_2590"/>
<evidence type="ECO:0000256" key="2">
    <source>
        <dbReference type="ARBA" id="ARBA00022729"/>
    </source>
</evidence>
<evidence type="ECO:0000256" key="5">
    <source>
        <dbReference type="ARBA" id="ARBA00023027"/>
    </source>
</evidence>
<keyword evidence="1" id="KW-0285">Flavoprotein</keyword>
<dbReference type="PANTHER" id="PTHR46091">
    <property type="entry name" value="BLR7054 PROTEIN"/>
    <property type="match status" value="1"/>
</dbReference>
<dbReference type="OrthoDB" id="9814556at2"/>
<evidence type="ECO:0000256" key="1">
    <source>
        <dbReference type="ARBA" id="ARBA00022630"/>
    </source>
</evidence>
<name>I4B7H3_TURPD</name>
<accession>I4B7H3</accession>
<reference evidence="6 7" key="1">
    <citation type="submission" date="2012-06" db="EMBL/GenBank/DDBJ databases">
        <title>The complete chromosome of genome of Turneriella parva DSM 21527.</title>
        <authorList>
            <consortium name="US DOE Joint Genome Institute (JGI-PGF)"/>
            <person name="Lucas S."/>
            <person name="Han J."/>
            <person name="Lapidus A."/>
            <person name="Bruce D."/>
            <person name="Goodwin L."/>
            <person name="Pitluck S."/>
            <person name="Peters L."/>
            <person name="Kyrpides N."/>
            <person name="Mavromatis K."/>
            <person name="Ivanova N."/>
            <person name="Mikhailova N."/>
            <person name="Chertkov O."/>
            <person name="Detter J.C."/>
            <person name="Tapia R."/>
            <person name="Han C."/>
            <person name="Land M."/>
            <person name="Hauser L."/>
            <person name="Markowitz V."/>
            <person name="Cheng J.-F."/>
            <person name="Hugenholtz P."/>
            <person name="Woyke T."/>
            <person name="Wu D."/>
            <person name="Gronow S."/>
            <person name="Wellnitz S."/>
            <person name="Brambilla E."/>
            <person name="Klenk H.-P."/>
            <person name="Eisen J.A."/>
        </authorList>
    </citation>
    <scope>NUCLEOTIDE SEQUENCE [LARGE SCALE GENOMIC DNA]</scope>
    <source>
        <strain evidence="7">ATCC BAA-1111 / DSM 21527 / NCTC 11395 / H</strain>
    </source>
</reference>
<dbReference type="EMBL" id="CP002959">
    <property type="protein sequence ID" value="AFM13230.1"/>
    <property type="molecule type" value="Genomic_DNA"/>
</dbReference>
<keyword evidence="5" id="KW-0520">NAD</keyword>
<proteinExistence type="predicted"/>
<keyword evidence="2" id="KW-0732">Signal</keyword>
<dbReference type="Pfam" id="PF13450">
    <property type="entry name" value="NAD_binding_8"/>
    <property type="match status" value="1"/>
</dbReference>
<dbReference type="HOGENOM" id="CLU_019722_1_1_12"/>
<dbReference type="Proteomes" id="UP000006048">
    <property type="component" value="Chromosome"/>
</dbReference>
<protein>
    <submittedName>
        <fullName evidence="6">Uncharacterized protein</fullName>
    </submittedName>
</protein>
<evidence type="ECO:0000313" key="6">
    <source>
        <dbReference type="EMBL" id="AFM13230.1"/>
    </source>
</evidence>
<dbReference type="SUPFAM" id="SSF51905">
    <property type="entry name" value="FAD/NAD(P)-binding domain"/>
    <property type="match status" value="1"/>
</dbReference>
<dbReference type="PATRIC" id="fig|869212.3.peg.2606"/>
<dbReference type="AlphaFoldDB" id="I4B7H3"/>
<dbReference type="Gene3D" id="3.50.50.60">
    <property type="entry name" value="FAD/NAD(P)-binding domain"/>
    <property type="match status" value="2"/>
</dbReference>